<dbReference type="InParanoid" id="G8YJ69"/>
<dbReference type="InterPro" id="IPR038238">
    <property type="entry name" value="Clp1_C_sf"/>
</dbReference>
<dbReference type="InterPro" id="IPR028606">
    <property type="entry name" value="Clp1"/>
</dbReference>
<evidence type="ECO:0000256" key="6">
    <source>
        <dbReference type="ARBA" id="ARBA00022840"/>
    </source>
</evidence>
<keyword evidence="14" id="KW-1185">Reference proteome</keyword>
<evidence type="ECO:0000259" key="10">
    <source>
        <dbReference type="Pfam" id="PF16573"/>
    </source>
</evidence>
<dbReference type="Gene3D" id="2.60.120.1030">
    <property type="entry name" value="Clp1, DNA binding domain"/>
    <property type="match status" value="1"/>
</dbReference>
<dbReference type="Pfam" id="PF16575">
    <property type="entry name" value="CLP1_P"/>
    <property type="match status" value="1"/>
</dbReference>
<feature type="domain" description="Clp1 P-loop" evidence="11">
    <location>
        <begin position="154"/>
        <end position="357"/>
    </location>
</feature>
<evidence type="ECO:0000256" key="2">
    <source>
        <dbReference type="ARBA" id="ARBA00018706"/>
    </source>
</evidence>
<comment type="subunit">
    <text evidence="8">Component of a pre-mRNA cleavage factor complex. Interacts directly with PCF11.</text>
</comment>
<comment type="subcellular location">
    <subcellularLocation>
        <location evidence="1 8">Nucleus</location>
    </subcellularLocation>
</comment>
<dbReference type="OMA" id="VQYVNCH"/>
<dbReference type="eggNOG" id="KOG2749">
    <property type="taxonomic scope" value="Eukaryota"/>
</dbReference>
<dbReference type="AlphaFoldDB" id="G8YJ69"/>
<dbReference type="InterPro" id="IPR032319">
    <property type="entry name" value="CLP1_P"/>
</dbReference>
<comment type="similarity">
    <text evidence="8">Belongs to the Clp1 family. Clp1 subfamily.</text>
</comment>
<protein>
    <recommendedName>
        <fullName evidence="3">Polynucleotide 5'-hydroxyl-kinase GRC3</fullName>
    </recommendedName>
    <alternativeName>
        <fullName evidence="2">Polynucleotide 5'-hydroxyl-kinase grc3</fullName>
    </alternativeName>
</protein>
<dbReference type="HAMAP" id="MF_03035">
    <property type="entry name" value="Clp1"/>
    <property type="match status" value="1"/>
</dbReference>
<keyword evidence="4 8" id="KW-0507">mRNA processing</keyword>
<dbReference type="InterPro" id="IPR027417">
    <property type="entry name" value="P-loop_NTPase"/>
</dbReference>
<feature type="domain" description="Clp1 C-terminal" evidence="9">
    <location>
        <begin position="363"/>
        <end position="497"/>
    </location>
</feature>
<feature type="binding site" evidence="8">
    <location>
        <begin position="157"/>
        <end position="162"/>
    </location>
    <ligand>
        <name>ATP</name>
        <dbReference type="ChEBI" id="CHEBI:30616"/>
    </ligand>
</feature>
<dbReference type="STRING" id="559304.G8YJ69"/>
<dbReference type="EMBL" id="FO082052">
    <property type="protein sequence ID" value="CCE81129.1"/>
    <property type="molecule type" value="Genomic_DNA"/>
</dbReference>
<dbReference type="GO" id="GO:0031124">
    <property type="term" value="P:mRNA 3'-end processing"/>
    <property type="evidence" value="ECO:0007669"/>
    <property type="project" value="UniProtKB-UniRule"/>
</dbReference>
<accession>G8YJ69</accession>
<organism evidence="12 14">
    <name type="scientific">Pichia sorbitophila (strain ATCC MYA-4447 / BCRC 22081 / CBS 7064 / NBRC 10061 / NRRL Y-12695)</name>
    <name type="common">Hybrid yeast</name>
    <dbReference type="NCBI Taxonomy" id="559304"/>
    <lineage>
        <taxon>Eukaryota</taxon>
        <taxon>Fungi</taxon>
        <taxon>Dikarya</taxon>
        <taxon>Ascomycota</taxon>
        <taxon>Saccharomycotina</taxon>
        <taxon>Pichiomycetes</taxon>
        <taxon>Debaryomycetaceae</taxon>
        <taxon>Millerozyma</taxon>
    </lineage>
</organism>
<reference evidence="12" key="1">
    <citation type="submission" date="2011-10" db="EMBL/GenBank/DDBJ databases">
        <authorList>
            <person name="Genoscope - CEA"/>
        </authorList>
    </citation>
    <scope>NUCLEOTIDE SEQUENCE</scope>
</reference>
<evidence type="ECO:0000256" key="3">
    <source>
        <dbReference type="ARBA" id="ARBA00019824"/>
    </source>
</evidence>
<dbReference type="FunCoup" id="G8YJ69">
    <property type="interactions" value="1362"/>
</dbReference>
<keyword evidence="5 8" id="KW-0547">Nucleotide-binding</keyword>
<evidence type="ECO:0000256" key="4">
    <source>
        <dbReference type="ARBA" id="ARBA00022664"/>
    </source>
</evidence>
<keyword evidence="6 8" id="KW-0067">ATP-binding</keyword>
<dbReference type="InterPro" id="IPR010655">
    <property type="entry name" value="Clp1_C"/>
</dbReference>
<dbReference type="GO" id="GO:0005849">
    <property type="term" value="C:mRNA cleavage factor complex"/>
    <property type="evidence" value="ECO:0007669"/>
    <property type="project" value="UniProtKB-UniRule"/>
</dbReference>
<dbReference type="OrthoDB" id="258143at2759"/>
<dbReference type="PANTHER" id="PTHR12755">
    <property type="entry name" value="CLEAVAGE/POLYADENYLATION FACTOR IA SUBUNIT CLP1P"/>
    <property type="match status" value="1"/>
</dbReference>
<feature type="domain" description="Clp1 N-terminal" evidence="10">
    <location>
        <begin position="29"/>
        <end position="132"/>
    </location>
</feature>
<reference evidence="14" key="2">
    <citation type="journal article" date="2012" name="G3 (Bethesda)">
        <title>Pichia sorbitophila, an interspecies yeast hybrid reveals early steps of genome resolution following polyploidization.</title>
        <authorList>
            <person name="Leh Louis V."/>
            <person name="Despons L."/>
            <person name="Friedrich A."/>
            <person name="Martin T."/>
            <person name="Durrens P."/>
            <person name="Casaregola S."/>
            <person name="Neuveglise C."/>
            <person name="Fairhead C."/>
            <person name="Marck C."/>
            <person name="Cruz J.A."/>
            <person name="Straub M.L."/>
            <person name="Kugler V."/>
            <person name="Sacerdot C."/>
            <person name="Uzunov Z."/>
            <person name="Thierry A."/>
            <person name="Weiss S."/>
            <person name="Bleykasten C."/>
            <person name="De Montigny J."/>
            <person name="Jacques N."/>
            <person name="Jung P."/>
            <person name="Lemaire M."/>
            <person name="Mallet S."/>
            <person name="Morel G."/>
            <person name="Richard G.F."/>
            <person name="Sarkar A."/>
            <person name="Savel G."/>
            <person name="Schacherer J."/>
            <person name="Seret M.L."/>
            <person name="Talla E."/>
            <person name="Samson G."/>
            <person name="Jubin C."/>
            <person name="Poulain J."/>
            <person name="Vacherie B."/>
            <person name="Barbe V."/>
            <person name="Pelletier E."/>
            <person name="Sherman D.J."/>
            <person name="Westhof E."/>
            <person name="Weissenbach J."/>
            <person name="Baret P.V."/>
            <person name="Wincker P."/>
            <person name="Gaillardin C."/>
            <person name="Dujon B."/>
            <person name="Souciet J.L."/>
        </authorList>
    </citation>
    <scope>NUCLEOTIDE SEQUENCE [LARGE SCALE GENOMIC DNA]</scope>
    <source>
        <strain evidence="14">ATCC MYA-4447 / BCRC 22081 / CBS 7064 / NBRC 10061 / NRRL Y-12695</strain>
    </source>
</reference>
<sequence>MTSVPTFGSDVFGGNEGDFEGDEFTEVFIPEGSEWRFEVPFKLTLKLIVVEGVGEIFGTELPNNVQLQLSGVKYAIYSPLEAGCKVKYSTVPNNNFAASTSDDSEVSEYISEETPMNQYLNLHLFLEQKRQKISEFNMGNISEQKKGPKVLIIGSPFSGKTSLSKILCSYAYKMNSSPVLVNLNPRDGVFSIPGSLTATPISDSFDLESTNGYGGSLTSGTTTHNPKQPLVMNFGLLKPEDNLELYKYQISRLGIAVMSRLEEDVLLKSSGLIIDTPPLSIKDVTIIENIISDFEIDTIAVIGNERLLIDLKKKFKHKINSSSLDIVKVAKSGGVVELDEKYIRDIQQESIREYFHGNFRNTLSPFKTDIDIKDYKFFSCFEASELNSNLAFLPSGDSFTPEESEASEKEKKDRFDLDKYYRLLEEPNASNLENCILAITQLPSRNNSPKDLLNACVLGYAHASKVEDTKQKIKVLVPFPGAFPRNHLIVTAIRYTE</sequence>
<dbReference type="Proteomes" id="UP000005222">
    <property type="component" value="Chromosome H"/>
</dbReference>
<dbReference type="Proteomes" id="UP000005222">
    <property type="component" value="Chromosome G"/>
</dbReference>
<evidence type="ECO:0000313" key="14">
    <source>
        <dbReference type="Proteomes" id="UP000005222"/>
    </source>
</evidence>
<dbReference type="InterPro" id="IPR038239">
    <property type="entry name" value="Clp1_N_sf"/>
</dbReference>
<dbReference type="Gene3D" id="3.40.50.300">
    <property type="entry name" value="P-loop containing nucleotide triphosphate hydrolases"/>
    <property type="match status" value="1"/>
</dbReference>
<dbReference type="Gene3D" id="2.40.30.330">
    <property type="entry name" value="Pre-mRNA cleavage complex subunit Clp1, C-terminal domain"/>
    <property type="match status" value="1"/>
</dbReference>
<dbReference type="GO" id="GO:0005524">
    <property type="term" value="F:ATP binding"/>
    <property type="evidence" value="ECO:0007669"/>
    <property type="project" value="UniProtKB-UniRule"/>
</dbReference>
<dbReference type="GO" id="GO:0006388">
    <property type="term" value="P:tRNA splicing, via endonucleolytic cleavage and ligation"/>
    <property type="evidence" value="ECO:0007669"/>
    <property type="project" value="TreeGrafter"/>
</dbReference>
<proteinExistence type="inferred from homology"/>
<evidence type="ECO:0000256" key="1">
    <source>
        <dbReference type="ARBA" id="ARBA00004123"/>
    </source>
</evidence>
<dbReference type="EMBL" id="FO082053">
    <property type="protein sequence ID" value="CCE80364.1"/>
    <property type="molecule type" value="Genomic_DNA"/>
</dbReference>
<comment type="function">
    <text evidence="8">Required for endonucleolytic cleavage during polyadenylation-dependent pre-mRNA 3'-end formation.</text>
</comment>
<dbReference type="InterPro" id="IPR032324">
    <property type="entry name" value="Clp1_N"/>
</dbReference>
<gene>
    <name evidence="12" type="primary">Piso0_003480</name>
    <name evidence="8" type="synonym">CLP1</name>
    <name evidence="12" type="ORF">GNLVRS01_PISO0G13250g</name>
    <name evidence="13" type="ORF">GNLVRS01_PISO0H13251g</name>
</gene>
<feature type="binding site" evidence="8">
    <location>
        <position position="73"/>
    </location>
    <ligand>
        <name>ATP</name>
        <dbReference type="ChEBI" id="CHEBI:30616"/>
    </ligand>
</feature>
<dbReference type="HOGENOM" id="CLU_018195_3_0_1"/>
<evidence type="ECO:0000313" key="13">
    <source>
        <dbReference type="EMBL" id="CCE81129.1"/>
    </source>
</evidence>
<feature type="binding site" evidence="8">
    <location>
        <position position="34"/>
    </location>
    <ligand>
        <name>ATP</name>
        <dbReference type="ChEBI" id="CHEBI:30616"/>
    </ligand>
</feature>
<dbReference type="InterPro" id="IPR045116">
    <property type="entry name" value="Clp1/Grc3"/>
</dbReference>
<evidence type="ECO:0000256" key="8">
    <source>
        <dbReference type="HAMAP-Rule" id="MF_03035"/>
    </source>
</evidence>
<dbReference type="Pfam" id="PF16573">
    <property type="entry name" value="CLP1_N"/>
    <property type="match status" value="1"/>
</dbReference>
<evidence type="ECO:0000313" key="12">
    <source>
        <dbReference type="EMBL" id="CCE80364.1"/>
    </source>
</evidence>
<dbReference type="PANTHER" id="PTHR12755:SF6">
    <property type="entry name" value="POLYRIBONUCLEOTIDE 5'-HYDROXYL-KINASE CLP1"/>
    <property type="match status" value="1"/>
</dbReference>
<evidence type="ECO:0000256" key="5">
    <source>
        <dbReference type="ARBA" id="ARBA00022741"/>
    </source>
</evidence>
<keyword evidence="7 8" id="KW-0539">Nucleus</keyword>
<evidence type="ECO:0000256" key="7">
    <source>
        <dbReference type="ARBA" id="ARBA00023242"/>
    </source>
</evidence>
<evidence type="ECO:0000259" key="11">
    <source>
        <dbReference type="Pfam" id="PF16575"/>
    </source>
</evidence>
<dbReference type="SUPFAM" id="SSF52540">
    <property type="entry name" value="P-loop containing nucleoside triphosphate hydrolases"/>
    <property type="match status" value="1"/>
</dbReference>
<dbReference type="GO" id="GO:0051731">
    <property type="term" value="F:polynucleotide 5'-hydroxyl-kinase activity"/>
    <property type="evidence" value="ECO:0007669"/>
    <property type="project" value="InterPro"/>
</dbReference>
<name>G8YJ69_PICSO</name>
<dbReference type="Pfam" id="PF06807">
    <property type="entry name" value="Clp1"/>
    <property type="match status" value="1"/>
</dbReference>
<evidence type="ECO:0000259" key="9">
    <source>
        <dbReference type="Pfam" id="PF06807"/>
    </source>
</evidence>